<feature type="chain" id="PRO_5014297479" evidence="1">
    <location>
        <begin position="26"/>
        <end position="255"/>
    </location>
</feature>
<dbReference type="KEGG" id="cre:CHLRE_09g386986v5"/>
<feature type="signal peptide" evidence="1">
    <location>
        <begin position="1"/>
        <end position="25"/>
    </location>
</feature>
<dbReference type="RefSeq" id="XP_042921067.1">
    <property type="nucleotide sequence ID" value="XM_043065422.1"/>
</dbReference>
<dbReference type="PaxDb" id="3055-EDP02180"/>
<organism evidence="2 3">
    <name type="scientific">Chlamydomonas reinhardtii</name>
    <name type="common">Chlamydomonas smithii</name>
    <dbReference type="NCBI Taxonomy" id="3055"/>
    <lineage>
        <taxon>Eukaryota</taxon>
        <taxon>Viridiplantae</taxon>
        <taxon>Chlorophyta</taxon>
        <taxon>core chlorophytes</taxon>
        <taxon>Chlorophyceae</taxon>
        <taxon>CS clade</taxon>
        <taxon>Chlamydomonadales</taxon>
        <taxon>Chlamydomonadaceae</taxon>
        <taxon>Chlamydomonas</taxon>
    </lineage>
</organism>
<evidence type="ECO:0000313" key="2">
    <source>
        <dbReference type="EMBL" id="PNW78692.1"/>
    </source>
</evidence>
<dbReference type="RefSeq" id="XP_001695028.1">
    <property type="nucleotide sequence ID" value="XM_001694976.2"/>
</dbReference>
<evidence type="ECO:0000313" key="3">
    <source>
        <dbReference type="Proteomes" id="UP000006906"/>
    </source>
</evidence>
<dbReference type="EMBL" id="CM008970">
    <property type="protein sequence ID" value="PNW78692.1"/>
    <property type="molecule type" value="Genomic_DNA"/>
</dbReference>
<dbReference type="GeneID" id="5720555"/>
<evidence type="ECO:0000256" key="1">
    <source>
        <dbReference type="SAM" id="SignalP"/>
    </source>
</evidence>
<reference evidence="2 3" key="1">
    <citation type="journal article" date="2007" name="Science">
        <title>The Chlamydomonas genome reveals the evolution of key animal and plant functions.</title>
        <authorList>
            <person name="Merchant S.S."/>
            <person name="Prochnik S.E."/>
            <person name="Vallon O."/>
            <person name="Harris E.H."/>
            <person name="Karpowicz S.J."/>
            <person name="Witman G.B."/>
            <person name="Terry A."/>
            <person name="Salamov A."/>
            <person name="Fritz-Laylin L.K."/>
            <person name="Marechal-Drouard L."/>
            <person name="Marshall W.F."/>
            <person name="Qu L.H."/>
            <person name="Nelson D.R."/>
            <person name="Sanderfoot A.A."/>
            <person name="Spalding M.H."/>
            <person name="Kapitonov V.V."/>
            <person name="Ren Q."/>
            <person name="Ferris P."/>
            <person name="Lindquist E."/>
            <person name="Shapiro H."/>
            <person name="Lucas S.M."/>
            <person name="Grimwood J."/>
            <person name="Schmutz J."/>
            <person name="Cardol P."/>
            <person name="Cerutti H."/>
            <person name="Chanfreau G."/>
            <person name="Chen C.L."/>
            <person name="Cognat V."/>
            <person name="Croft M.T."/>
            <person name="Dent R."/>
            <person name="Dutcher S."/>
            <person name="Fernandez E."/>
            <person name="Fukuzawa H."/>
            <person name="Gonzalez-Ballester D."/>
            <person name="Gonzalez-Halphen D."/>
            <person name="Hallmann A."/>
            <person name="Hanikenne M."/>
            <person name="Hippler M."/>
            <person name="Inwood W."/>
            <person name="Jabbari K."/>
            <person name="Kalanon M."/>
            <person name="Kuras R."/>
            <person name="Lefebvre P.A."/>
            <person name="Lemaire S.D."/>
            <person name="Lobanov A.V."/>
            <person name="Lohr M."/>
            <person name="Manuell A."/>
            <person name="Meier I."/>
            <person name="Mets L."/>
            <person name="Mittag M."/>
            <person name="Mittelmeier T."/>
            <person name="Moroney J.V."/>
            <person name="Moseley J."/>
            <person name="Napoli C."/>
            <person name="Nedelcu A.M."/>
            <person name="Niyogi K."/>
            <person name="Novoselov S.V."/>
            <person name="Paulsen I.T."/>
            <person name="Pazour G."/>
            <person name="Purton S."/>
            <person name="Ral J.P."/>
            <person name="Riano-Pachon D.M."/>
            <person name="Riekhof W."/>
            <person name="Rymarquis L."/>
            <person name="Schroda M."/>
            <person name="Stern D."/>
            <person name="Umen J."/>
            <person name="Willows R."/>
            <person name="Wilson N."/>
            <person name="Zimmer S.L."/>
            <person name="Allmer J."/>
            <person name="Balk J."/>
            <person name="Bisova K."/>
            <person name="Chen C.J."/>
            <person name="Elias M."/>
            <person name="Gendler K."/>
            <person name="Hauser C."/>
            <person name="Lamb M.R."/>
            <person name="Ledford H."/>
            <person name="Long J.C."/>
            <person name="Minagawa J."/>
            <person name="Page M.D."/>
            <person name="Pan J."/>
            <person name="Pootakham W."/>
            <person name="Roje S."/>
            <person name="Rose A."/>
            <person name="Stahlberg E."/>
            <person name="Terauchi A.M."/>
            <person name="Yang P."/>
            <person name="Ball S."/>
            <person name="Bowler C."/>
            <person name="Dieckmann C.L."/>
            <person name="Gladyshev V.N."/>
            <person name="Green P."/>
            <person name="Jorgensen R."/>
            <person name="Mayfield S."/>
            <person name="Mueller-Roeber B."/>
            <person name="Rajamani S."/>
            <person name="Sayre R.T."/>
            <person name="Brokstein P."/>
            <person name="Dubchak I."/>
            <person name="Goodstein D."/>
            <person name="Hornick L."/>
            <person name="Huang Y.W."/>
            <person name="Jhaveri J."/>
            <person name="Luo Y."/>
            <person name="Martinez D."/>
            <person name="Ngau W.C."/>
            <person name="Otillar B."/>
            <person name="Poliakov A."/>
            <person name="Porter A."/>
            <person name="Szajkowski L."/>
            <person name="Werner G."/>
            <person name="Zhou K."/>
            <person name="Grigoriev I.V."/>
            <person name="Rokhsar D.S."/>
            <person name="Grossman A.R."/>
        </authorList>
    </citation>
    <scope>NUCLEOTIDE SEQUENCE [LARGE SCALE GENOMIC DNA]</scope>
    <source>
        <strain evidence="3">CC-503</strain>
        <strain evidence="2">CC-503 cw92 mt+</strain>
    </source>
</reference>
<dbReference type="EMBL" id="CM008970">
    <property type="protein sequence ID" value="PNW78693.1"/>
    <property type="molecule type" value="Genomic_DNA"/>
</dbReference>
<dbReference type="AlphaFoldDB" id="A8J112"/>
<keyword evidence="1" id="KW-0732">Signal</keyword>
<sequence>MKLNSRAVLALALAVALAAMATASASKYPPPHRKAPPPKKPAGPAAYRLISITKWNATANITDLQAAEVSVSLACKEFYVAGITGSSEDQRNSPLWGSHIKVYDFPSVIAYTNYSQCVSRQPGRAYSQPFEVWKNRAFFPYTESIADATKGTLWSASILNVTDRAAAVGIFKDVNSQVASLLAVAQAAETLNGVVAAQLDVSHVLSTKKPQGLLALQAYANEAGAGGLPPLDTLVQLGPLIKVVRRIAFAPNRLV</sequence>
<dbReference type="HOGENOM" id="CLU_1079086_0_0_1"/>
<name>A8J112_CHLRE</name>
<accession>A8J112</accession>
<proteinExistence type="predicted"/>
<dbReference type="Proteomes" id="UP000006906">
    <property type="component" value="Chromosome 9"/>
</dbReference>
<dbReference type="Gramene" id="PNW78693">
    <property type="protein sequence ID" value="PNW78693"/>
    <property type="gene ID" value="CHLRE_09g386986v5"/>
</dbReference>
<protein>
    <submittedName>
        <fullName evidence="2">Uncharacterized protein</fullName>
    </submittedName>
</protein>
<reference evidence="2" key="2">
    <citation type="submission" date="2017-07" db="EMBL/GenBank/DDBJ databases">
        <title>WGS assembly of Chlamydomonas reinhardtii.</title>
        <authorList>
            <consortium name="Chlamydomonas Annotation Team"/>
            <consortium name="JGI Annotation Team"/>
            <person name="Merchant S.S."/>
            <person name="Prochnik S.E."/>
            <person name="Vallon O."/>
            <person name="Harris E.H."/>
            <person name="Karpowicz S.J."/>
            <person name="Witman G.B."/>
            <person name="Terry A."/>
            <person name="Salamov A."/>
            <person name="Fritz-Laylin L.K."/>
            <person name="Marechal-Drouard L."/>
            <person name="Marshall W.F."/>
            <person name="Qu L.H."/>
            <person name="Nelson D.R."/>
            <person name="Sanderfoot A.A."/>
            <person name="Spalding M.H."/>
            <person name="Kapitonov V.V."/>
            <person name="Ren Q."/>
            <person name="Ferris P."/>
            <person name="Lindquist E."/>
            <person name="Shapiro H."/>
            <person name="Lucas S.M."/>
            <person name="Grimwood J."/>
            <person name="Schmutz J."/>
            <person name="Grigoriev I.V."/>
            <person name="Rokhsar D.S."/>
        </authorList>
    </citation>
    <scope>NUCLEOTIDE SEQUENCE</scope>
    <source>
        <strain evidence="2">CC-503 cw92 mt+</strain>
    </source>
</reference>
<dbReference type="Gramene" id="PNW78692">
    <property type="protein sequence ID" value="PNW78692"/>
    <property type="gene ID" value="CHLRE_09g386986v5"/>
</dbReference>
<gene>
    <name evidence="2" type="ORF">CHLRE_09g386986v5</name>
</gene>
<keyword evidence="3" id="KW-1185">Reference proteome</keyword>
<dbReference type="OrthoDB" id="531507at2759"/>